<keyword evidence="1" id="KW-0472">Membrane</keyword>
<feature type="transmembrane region" description="Helical" evidence="1">
    <location>
        <begin position="46"/>
        <end position="67"/>
    </location>
</feature>
<sequence>MKMNNLATKVTATTAVLLTSVTTARAALPADAQAAVDSVNTFATDMIAWAWPVVATITVAGIGIKLFKKFSNKAT</sequence>
<evidence type="ECO:0000256" key="1">
    <source>
        <dbReference type="SAM" id="Phobius"/>
    </source>
</evidence>
<keyword evidence="4" id="KW-1185">Reference proteome</keyword>
<accession>A0A370U4T8</accession>
<keyword evidence="3" id="KW-0946">Virion</keyword>
<dbReference type="OrthoDB" id="6172234at2"/>
<gene>
    <name evidence="3" type="ORF">DN730_18235</name>
</gene>
<keyword evidence="1" id="KW-0812">Transmembrane</keyword>
<organism evidence="3 4">
    <name type="scientific">Marinomonas piezotolerans</name>
    <dbReference type="NCBI Taxonomy" id="2213058"/>
    <lineage>
        <taxon>Bacteria</taxon>
        <taxon>Pseudomonadati</taxon>
        <taxon>Pseudomonadota</taxon>
        <taxon>Gammaproteobacteria</taxon>
        <taxon>Oceanospirillales</taxon>
        <taxon>Oceanospirillaceae</taxon>
        <taxon>Marinomonas</taxon>
    </lineage>
</organism>
<reference evidence="3 4" key="1">
    <citation type="submission" date="2018-06" db="EMBL/GenBank/DDBJ databases">
        <title>Marinomonas sp. YLB-05 draft genome sequence.</title>
        <authorList>
            <person name="Yu L."/>
            <person name="Tang X."/>
        </authorList>
    </citation>
    <scope>NUCLEOTIDE SEQUENCE [LARGE SCALE GENOMIC DNA]</scope>
    <source>
        <strain evidence="3 4">YLB-05</strain>
    </source>
</reference>
<keyword evidence="2" id="KW-0732">Signal</keyword>
<feature type="chain" id="PRO_5016794505" evidence="2">
    <location>
        <begin position="27"/>
        <end position="75"/>
    </location>
</feature>
<keyword evidence="1" id="KW-1133">Transmembrane helix</keyword>
<keyword evidence="3" id="KW-0167">Capsid protein</keyword>
<name>A0A370U4T8_9GAMM</name>
<dbReference type="InterPro" id="IPR023390">
    <property type="entry name" value="Phage_M13_G8P_capsid_dom_sf"/>
</dbReference>
<feature type="signal peptide" evidence="2">
    <location>
        <begin position="1"/>
        <end position="26"/>
    </location>
</feature>
<dbReference type="Proteomes" id="UP000254326">
    <property type="component" value="Unassembled WGS sequence"/>
</dbReference>
<protein>
    <submittedName>
        <fullName evidence="3">Phage coat protein</fullName>
    </submittedName>
</protein>
<evidence type="ECO:0000256" key="2">
    <source>
        <dbReference type="SAM" id="SignalP"/>
    </source>
</evidence>
<dbReference type="AlphaFoldDB" id="A0A370U4T8"/>
<dbReference type="InterPro" id="IPR008020">
    <property type="entry name" value="G8P"/>
</dbReference>
<dbReference type="SUPFAM" id="SSF57987">
    <property type="entry name" value="Inovirus (filamentous phage) major coat protein"/>
    <property type="match status" value="1"/>
</dbReference>
<comment type="caution">
    <text evidence="3">The sequence shown here is derived from an EMBL/GenBank/DDBJ whole genome shotgun (WGS) entry which is preliminary data.</text>
</comment>
<dbReference type="EMBL" id="QKRA01000015">
    <property type="protein sequence ID" value="RDL42758.1"/>
    <property type="molecule type" value="Genomic_DNA"/>
</dbReference>
<proteinExistence type="predicted"/>
<evidence type="ECO:0000313" key="4">
    <source>
        <dbReference type="Proteomes" id="UP000254326"/>
    </source>
</evidence>
<dbReference type="Pfam" id="PF19199">
    <property type="entry name" value="Phage_coatGP8"/>
    <property type="match status" value="1"/>
</dbReference>
<dbReference type="PIRSF" id="PIRSF004117">
    <property type="entry name" value="Phage_coat_B"/>
    <property type="match status" value="1"/>
</dbReference>
<evidence type="ECO:0000313" key="3">
    <source>
        <dbReference type="EMBL" id="RDL42758.1"/>
    </source>
</evidence>
<dbReference type="RefSeq" id="WP_115469560.1">
    <property type="nucleotide sequence ID" value="NZ_QKRA01000015.1"/>
</dbReference>
<dbReference type="Gene3D" id="1.20.5.80">
    <property type="match status" value="1"/>
</dbReference>